<feature type="transmembrane region" description="Helical" evidence="2">
    <location>
        <begin position="40"/>
        <end position="63"/>
    </location>
</feature>
<proteinExistence type="predicted"/>
<dbReference type="Proteomes" id="UP000632740">
    <property type="component" value="Unassembled WGS sequence"/>
</dbReference>
<name>A0A919P2G0_9CELL</name>
<keyword evidence="2" id="KW-1133">Transmembrane helix</keyword>
<evidence type="ECO:0000313" key="4">
    <source>
        <dbReference type="Proteomes" id="UP000632740"/>
    </source>
</evidence>
<evidence type="ECO:0000313" key="3">
    <source>
        <dbReference type="EMBL" id="GIG22166.1"/>
    </source>
</evidence>
<keyword evidence="4" id="KW-1185">Reference proteome</keyword>
<protein>
    <recommendedName>
        <fullName evidence="5">DUF4190 domain-containing protein</fullName>
    </recommendedName>
</protein>
<feature type="compositionally biased region" description="Basic residues" evidence="1">
    <location>
        <begin position="1"/>
        <end position="10"/>
    </location>
</feature>
<evidence type="ECO:0000256" key="1">
    <source>
        <dbReference type="SAM" id="MobiDB-lite"/>
    </source>
</evidence>
<reference evidence="3" key="1">
    <citation type="submission" date="2021-01" db="EMBL/GenBank/DDBJ databases">
        <title>Whole genome shotgun sequence of Cellulomonas chitinilytica NBRC 110799.</title>
        <authorList>
            <person name="Komaki H."/>
            <person name="Tamura T."/>
        </authorList>
    </citation>
    <scope>NUCLEOTIDE SEQUENCE</scope>
    <source>
        <strain evidence="3">NBRC 110799</strain>
    </source>
</reference>
<evidence type="ECO:0000256" key="2">
    <source>
        <dbReference type="SAM" id="Phobius"/>
    </source>
</evidence>
<dbReference type="EMBL" id="BONK01000010">
    <property type="protein sequence ID" value="GIG22166.1"/>
    <property type="molecule type" value="Genomic_DNA"/>
</dbReference>
<accession>A0A919P2G0</accession>
<gene>
    <name evidence="3" type="ORF">Cch01nite_28900</name>
</gene>
<keyword evidence="2" id="KW-0472">Membrane</keyword>
<comment type="caution">
    <text evidence="3">The sequence shown here is derived from an EMBL/GenBank/DDBJ whole genome shotgun (WGS) entry which is preliminary data.</text>
</comment>
<sequence>MSTFRPHRPRPSLTLSRMPEMPVSPPTPGQPRTYRDTDPVAVWGFVLTFVLWPVGLVLCLVALRRVRRTGHGGWGLAVAGVSLCTLAAIVTALASALVVVRTDLPAPWASGAGTRTDAAVVDQVAQDLADDLTARYEKAGEWPDDPGHRVVDDVRAEAYRTDDELCVDATRGDYRVSLVAGELRTGSGCADRGFALTFRAAGTQDAAAQEQDRQAALVDELRARADLVADRSSLDGKPDLGLRHADRADLEVCSAVTVTWDHLDDVDAREALYRLLQEVDGDVRMTTYTDDFQDFELHDPSWDPFARRLLALDADCWRGGYVGPDGPNPVLPPLWTAPLTQAVRDADDARAAGVKAGDPAAIALTEAQQDEEEAQVTAALAART</sequence>
<keyword evidence="2" id="KW-0812">Transmembrane</keyword>
<organism evidence="3 4">
    <name type="scientific">Cellulomonas chitinilytica</name>
    <dbReference type="NCBI Taxonomy" id="398759"/>
    <lineage>
        <taxon>Bacteria</taxon>
        <taxon>Bacillati</taxon>
        <taxon>Actinomycetota</taxon>
        <taxon>Actinomycetes</taxon>
        <taxon>Micrococcales</taxon>
        <taxon>Cellulomonadaceae</taxon>
        <taxon>Cellulomonas</taxon>
    </lineage>
</organism>
<feature type="region of interest" description="Disordered" evidence="1">
    <location>
        <begin position="1"/>
        <end position="33"/>
    </location>
</feature>
<evidence type="ECO:0008006" key="5">
    <source>
        <dbReference type="Google" id="ProtNLM"/>
    </source>
</evidence>
<feature type="transmembrane region" description="Helical" evidence="2">
    <location>
        <begin position="75"/>
        <end position="100"/>
    </location>
</feature>
<dbReference type="AlphaFoldDB" id="A0A919P2G0"/>